<dbReference type="GO" id="GO:0006611">
    <property type="term" value="P:protein export from nucleus"/>
    <property type="evidence" value="ECO:0007669"/>
    <property type="project" value="TreeGrafter"/>
</dbReference>
<keyword evidence="6" id="KW-0653">Protein transport</keyword>
<dbReference type="GO" id="GO:0005643">
    <property type="term" value="C:nuclear pore"/>
    <property type="evidence" value="ECO:0007669"/>
    <property type="project" value="TreeGrafter"/>
</dbReference>
<accession>C1MYM4</accession>
<dbReference type="GeneID" id="9685684"/>
<dbReference type="OMA" id="DARFHAA"/>
<gene>
    <name evidence="11" type="ORF">MICPUCDRAFT_47846</name>
</gene>
<evidence type="ECO:0000256" key="7">
    <source>
        <dbReference type="ARBA" id="ARBA00023242"/>
    </source>
</evidence>
<dbReference type="Proteomes" id="UP000001876">
    <property type="component" value="Unassembled WGS sequence"/>
</dbReference>
<feature type="region of interest" description="Disordered" evidence="9">
    <location>
        <begin position="399"/>
        <end position="421"/>
    </location>
</feature>
<dbReference type="eggNOG" id="KOG4541">
    <property type="taxonomic scope" value="Eukaryota"/>
</dbReference>
<evidence type="ECO:0000256" key="6">
    <source>
        <dbReference type="ARBA" id="ARBA00022927"/>
    </source>
</evidence>
<dbReference type="PANTHER" id="PTHR12596">
    <property type="entry name" value="EXPORTIN 4,7-RELATED"/>
    <property type="match status" value="1"/>
</dbReference>
<dbReference type="PANTHER" id="PTHR12596:SF1">
    <property type="entry name" value="EXPORTIN-4"/>
    <property type="match status" value="1"/>
</dbReference>
<dbReference type="InterPro" id="IPR044189">
    <property type="entry name" value="XPO4/7-like"/>
</dbReference>
<dbReference type="AlphaFoldDB" id="C1MYM4"/>
<dbReference type="KEGG" id="mpp:MICPUCDRAFT_47846"/>
<comment type="similarity">
    <text evidence="3">Belongs to the exportin family.</text>
</comment>
<evidence type="ECO:0000313" key="12">
    <source>
        <dbReference type="Proteomes" id="UP000001876"/>
    </source>
</evidence>
<evidence type="ECO:0000256" key="4">
    <source>
        <dbReference type="ARBA" id="ARBA00022448"/>
    </source>
</evidence>
<keyword evidence="12" id="KW-1185">Reference proteome</keyword>
<keyword evidence="4" id="KW-0813">Transport</keyword>
<protein>
    <recommendedName>
        <fullName evidence="8">Exportin-4</fullName>
    </recommendedName>
</protein>
<dbReference type="Gene3D" id="1.25.10.10">
    <property type="entry name" value="Leucine-rich Repeat Variant"/>
    <property type="match status" value="2"/>
</dbReference>
<evidence type="ECO:0000256" key="8">
    <source>
        <dbReference type="ARBA" id="ARBA00040444"/>
    </source>
</evidence>
<dbReference type="GO" id="GO:0031267">
    <property type="term" value="F:small GTPase binding"/>
    <property type="evidence" value="ECO:0007669"/>
    <property type="project" value="InterPro"/>
</dbReference>
<keyword evidence="5" id="KW-0963">Cytoplasm</keyword>
<dbReference type="PROSITE" id="PS50166">
    <property type="entry name" value="IMPORTIN_B_NT"/>
    <property type="match status" value="1"/>
</dbReference>
<evidence type="ECO:0000256" key="1">
    <source>
        <dbReference type="ARBA" id="ARBA00004123"/>
    </source>
</evidence>
<evidence type="ECO:0000256" key="5">
    <source>
        <dbReference type="ARBA" id="ARBA00022490"/>
    </source>
</evidence>
<dbReference type="GO" id="GO:0005737">
    <property type="term" value="C:cytoplasm"/>
    <property type="evidence" value="ECO:0007669"/>
    <property type="project" value="UniProtKB-SubCell"/>
</dbReference>
<dbReference type="Pfam" id="PF03810">
    <property type="entry name" value="IBN_N"/>
    <property type="match status" value="1"/>
</dbReference>
<reference evidence="11 12" key="1">
    <citation type="journal article" date="2009" name="Science">
        <title>Green evolution and dynamic adaptations revealed by genomes of the marine picoeukaryotes Micromonas.</title>
        <authorList>
            <person name="Worden A.Z."/>
            <person name="Lee J.H."/>
            <person name="Mock T."/>
            <person name="Rouze P."/>
            <person name="Simmons M.P."/>
            <person name="Aerts A.L."/>
            <person name="Allen A.E."/>
            <person name="Cuvelier M.L."/>
            <person name="Derelle E."/>
            <person name="Everett M.V."/>
            <person name="Foulon E."/>
            <person name="Grimwood J."/>
            <person name="Gundlach H."/>
            <person name="Henrissat B."/>
            <person name="Napoli C."/>
            <person name="McDonald S.M."/>
            <person name="Parker M.S."/>
            <person name="Rombauts S."/>
            <person name="Salamov A."/>
            <person name="Von Dassow P."/>
            <person name="Badger J.H."/>
            <person name="Coutinho P.M."/>
            <person name="Demir E."/>
            <person name="Dubchak I."/>
            <person name="Gentemann C."/>
            <person name="Eikrem W."/>
            <person name="Gready J.E."/>
            <person name="John U."/>
            <person name="Lanier W."/>
            <person name="Lindquist E.A."/>
            <person name="Lucas S."/>
            <person name="Mayer K.F."/>
            <person name="Moreau H."/>
            <person name="Not F."/>
            <person name="Otillar R."/>
            <person name="Panaud O."/>
            <person name="Pangilinan J."/>
            <person name="Paulsen I."/>
            <person name="Piegu B."/>
            <person name="Poliakov A."/>
            <person name="Robbens S."/>
            <person name="Schmutz J."/>
            <person name="Toulza E."/>
            <person name="Wyss T."/>
            <person name="Zelensky A."/>
            <person name="Zhou K."/>
            <person name="Armbrust E.V."/>
            <person name="Bhattacharya D."/>
            <person name="Goodenough U.W."/>
            <person name="Van de Peer Y."/>
            <person name="Grigoriev I.V."/>
        </authorList>
    </citation>
    <scope>NUCLEOTIDE SEQUENCE [LARGE SCALE GENOMIC DNA]</scope>
    <source>
        <strain evidence="11 12">CCMP1545</strain>
    </source>
</reference>
<dbReference type="EMBL" id="GG663742">
    <property type="protein sequence ID" value="EEH55362.1"/>
    <property type="molecule type" value="Genomic_DNA"/>
</dbReference>
<feature type="region of interest" description="Disordered" evidence="9">
    <location>
        <begin position="249"/>
        <end position="269"/>
    </location>
</feature>
<proteinExistence type="inferred from homology"/>
<dbReference type="RefSeq" id="XP_003060593.1">
    <property type="nucleotide sequence ID" value="XM_003060547.1"/>
</dbReference>
<dbReference type="InterPro" id="IPR016024">
    <property type="entry name" value="ARM-type_fold"/>
</dbReference>
<evidence type="ECO:0000313" key="11">
    <source>
        <dbReference type="EMBL" id="EEH55362.1"/>
    </source>
</evidence>
<evidence type="ECO:0000256" key="9">
    <source>
        <dbReference type="SAM" id="MobiDB-lite"/>
    </source>
</evidence>
<dbReference type="STRING" id="564608.C1MYM4"/>
<feature type="domain" description="Importin N-terminal" evidence="10">
    <location>
        <begin position="26"/>
        <end position="92"/>
    </location>
</feature>
<feature type="compositionally biased region" description="Gly residues" evidence="9">
    <location>
        <begin position="405"/>
        <end position="420"/>
    </location>
</feature>
<organism evidence="12">
    <name type="scientific">Micromonas pusilla (strain CCMP1545)</name>
    <name type="common">Picoplanktonic green alga</name>
    <dbReference type="NCBI Taxonomy" id="564608"/>
    <lineage>
        <taxon>Eukaryota</taxon>
        <taxon>Viridiplantae</taxon>
        <taxon>Chlorophyta</taxon>
        <taxon>Mamiellophyceae</taxon>
        <taxon>Mamiellales</taxon>
        <taxon>Mamiellaceae</taxon>
        <taxon>Micromonas</taxon>
    </lineage>
</organism>
<dbReference type="InterPro" id="IPR011989">
    <property type="entry name" value="ARM-like"/>
</dbReference>
<comment type="subcellular location">
    <subcellularLocation>
        <location evidence="2">Cytoplasm</location>
    </subcellularLocation>
    <subcellularLocation>
        <location evidence="1">Nucleus</location>
    </subcellularLocation>
</comment>
<name>C1MYM4_MICPC</name>
<sequence>MDLTAACAQVEQASRGLAHPEHRAAAEATLLEFRRSPHALAACRHILDTSAAIEAQFQAAATLRDAALRDWNALPPTERANLRQHCLHLILQKQPPPPPVVASQIISTLAVLLKRAWLDDDADRGAMLAEAEHAVSAASTSSARRVGLLLFAAVVAEFSPSTSSPMQLPWDFHERCRANLERDFLKHFFLHGAGVARAAFENGAALSGADDGVCVGALRLMSAALAWDFARGGGVGAAGGFGYVPPPSDGGGSRTLAETSNAEGSAKVTPGPEWRDALLAPGAVDWVFALHASAHARVSAGGDLSSAALNLRAAARAVVAALCQLAGDLFPNLAEDPAGDARRAHFARCVASLNGTTTPAQTTAANAARGLGEDVLVDVAVSLSALASNHPTAYFLAPTPPPPGLAGGGDAGGGGGGGGEAAAAGGASGLSVLGELTLAVLHAGALTSDAEGTASEDALRLLMDAWGSLLSGRMTDPRLGGDPNAGVPSEVIQGAAQVFQAYVQAGLAGAAAAAFEEDDGQEEEGKAGAAALDERLSLAAVVGCVLYTDDTARSAISPRLMETFLWGAARWADTYLMPEDVGGSLHAAVFAGGGGGGGRVHGGVGAGAGLGAHVTNQPPGPFSEHGGGVQVLDALLRVARVALTAWPGETGVQGVAAQKLLPALTRRRALCRACVASASWGAIADAEAMALAQATDPGGAAAAAAAAARGGVAVAVASGGVAFPPEIHRGVMEALGRAAEGLNDEGQCREYIARVLTPLGGVLHAVASDPGAMTHPGGESRAVAALEAARGAARATVARSQAPVFAFFASNFDVLIATQRGGGGSAQISKLVLRLTEELVANQACFLGPTHATALCRHVLRVVETYAGGGRGRVGAGEGGRAERVKEAYKEVKALLRMLTHVVNSDNGLDHDEVGEGRVANGMTPGGGDAQKVDVAQVVFLGLNVVIPLITDELLTFPKLCHQYFSLLAHMLEAYPGKVAALPPDLFNTLMGTLDFGLKHADAETSRESLSALAAMASFHHSSTIAGQPGLGAHNAPTPERGNVGVLAHLMRVVLNRLIFEDASMDLAESAADALLPLMHCERVAFEDVARELLGRLSGNQGAMEHVSRALTELTTGGGLTDRVDRANKRRFRRNVAKFLTETRGFVRHN</sequence>
<dbReference type="GO" id="GO:0005049">
    <property type="term" value="F:nuclear export signal receptor activity"/>
    <property type="evidence" value="ECO:0007669"/>
    <property type="project" value="InterPro"/>
</dbReference>
<keyword evidence="7" id="KW-0539">Nucleus</keyword>
<dbReference type="SMART" id="SM00913">
    <property type="entry name" value="IBN_N"/>
    <property type="match status" value="1"/>
</dbReference>
<evidence type="ECO:0000256" key="3">
    <source>
        <dbReference type="ARBA" id="ARBA00009466"/>
    </source>
</evidence>
<dbReference type="InterPro" id="IPR001494">
    <property type="entry name" value="Importin-beta_N"/>
</dbReference>
<evidence type="ECO:0000256" key="2">
    <source>
        <dbReference type="ARBA" id="ARBA00004496"/>
    </source>
</evidence>
<dbReference type="OrthoDB" id="5548448at2759"/>
<dbReference type="SUPFAM" id="SSF48371">
    <property type="entry name" value="ARM repeat"/>
    <property type="match status" value="2"/>
</dbReference>
<evidence type="ECO:0000259" key="10">
    <source>
        <dbReference type="PROSITE" id="PS50166"/>
    </source>
</evidence>